<organism evidence="3 4">
    <name type="scientific">Candidatus Nitrospira nitrificans</name>
    <dbReference type="NCBI Taxonomy" id="1742973"/>
    <lineage>
        <taxon>Bacteria</taxon>
        <taxon>Pseudomonadati</taxon>
        <taxon>Nitrospirota</taxon>
        <taxon>Nitrospiria</taxon>
        <taxon>Nitrospirales</taxon>
        <taxon>Nitrospiraceae</taxon>
        <taxon>Nitrospira</taxon>
    </lineage>
</organism>
<evidence type="ECO:0000313" key="4">
    <source>
        <dbReference type="Proteomes" id="UP000198736"/>
    </source>
</evidence>
<dbReference type="EMBL" id="CZPZ01000036">
    <property type="protein sequence ID" value="CUS39988.1"/>
    <property type="molecule type" value="Genomic_DNA"/>
</dbReference>
<sequence length="170" mass="18627">MADTSHQPSSQRSRSFRALLRQVLHLQESPQRTALAFALGVFIAFSPAYGLHTALVVLCTWLFGLNFLALLTGALVNNPWTVIPILGATYWTGALLLGRTDQPTFDWQDMSFSGIYQQVLPYAVPFMLGGLVLSVLGALLSYPAAYMFFQKYRAPTKSTTEPLPPSNGVG</sequence>
<protein>
    <recommendedName>
        <fullName evidence="2">DUF2062 domain-containing protein</fullName>
    </recommendedName>
</protein>
<feature type="transmembrane region" description="Helical" evidence="1">
    <location>
        <begin position="55"/>
        <end position="75"/>
    </location>
</feature>
<dbReference type="Pfam" id="PF09835">
    <property type="entry name" value="DUF2062"/>
    <property type="match status" value="1"/>
</dbReference>
<dbReference type="OrthoDB" id="9794343at2"/>
<keyword evidence="1" id="KW-0812">Transmembrane</keyword>
<dbReference type="AlphaFoldDB" id="A0A0S4LVH6"/>
<dbReference type="RefSeq" id="WP_090902566.1">
    <property type="nucleotide sequence ID" value="NZ_CZPZ01000036.1"/>
</dbReference>
<feature type="domain" description="DUF2062" evidence="2">
    <location>
        <begin position="14"/>
        <end position="154"/>
    </location>
</feature>
<feature type="transmembrane region" description="Helical" evidence="1">
    <location>
        <begin position="33"/>
        <end position="49"/>
    </location>
</feature>
<keyword evidence="1" id="KW-0472">Membrane</keyword>
<feature type="transmembrane region" description="Helical" evidence="1">
    <location>
        <begin position="119"/>
        <end position="149"/>
    </location>
</feature>
<name>A0A0S4LVH6_9BACT</name>
<dbReference type="PANTHER" id="PTHR40547">
    <property type="entry name" value="SLL0298 PROTEIN"/>
    <property type="match status" value="1"/>
</dbReference>
<evidence type="ECO:0000259" key="2">
    <source>
        <dbReference type="Pfam" id="PF09835"/>
    </source>
</evidence>
<accession>A0A0S4LVH6</accession>
<evidence type="ECO:0000313" key="3">
    <source>
        <dbReference type="EMBL" id="CUS39988.1"/>
    </source>
</evidence>
<keyword evidence="4" id="KW-1185">Reference proteome</keyword>
<feature type="transmembrane region" description="Helical" evidence="1">
    <location>
        <begin position="82"/>
        <end position="99"/>
    </location>
</feature>
<dbReference type="InterPro" id="IPR018639">
    <property type="entry name" value="DUF2062"/>
</dbReference>
<evidence type="ECO:0000256" key="1">
    <source>
        <dbReference type="SAM" id="Phobius"/>
    </source>
</evidence>
<keyword evidence="1" id="KW-1133">Transmembrane helix</keyword>
<proteinExistence type="predicted"/>
<reference evidence="4" key="1">
    <citation type="submission" date="2015-10" db="EMBL/GenBank/DDBJ databases">
        <authorList>
            <person name="Luecker S."/>
            <person name="Luecker S."/>
        </authorList>
    </citation>
    <scope>NUCLEOTIDE SEQUENCE [LARGE SCALE GENOMIC DNA]</scope>
</reference>
<dbReference type="PANTHER" id="PTHR40547:SF1">
    <property type="entry name" value="SLL0298 PROTEIN"/>
    <property type="match status" value="1"/>
</dbReference>
<dbReference type="STRING" id="1742973.COMA2_90167"/>
<dbReference type="Proteomes" id="UP000198736">
    <property type="component" value="Unassembled WGS sequence"/>
</dbReference>
<gene>
    <name evidence="3" type="ORF">COMA2_90167</name>
</gene>